<reference evidence="7" key="1">
    <citation type="submission" date="2019-03" db="EMBL/GenBank/DDBJ databases">
        <title>Afifella sp. nov., isolated from activated sludge.</title>
        <authorList>
            <person name="Li Q."/>
            <person name="Liu Y."/>
        </authorList>
    </citation>
    <scope>NUCLEOTIDE SEQUENCE</scope>
    <source>
        <strain evidence="7">L72</strain>
    </source>
</reference>
<dbReference type="Gene3D" id="3.10.105.10">
    <property type="entry name" value="Dipeptide-binding Protein, Domain 3"/>
    <property type="match status" value="1"/>
</dbReference>
<feature type="signal peptide" evidence="5">
    <location>
        <begin position="1"/>
        <end position="25"/>
    </location>
</feature>
<dbReference type="Pfam" id="PF00496">
    <property type="entry name" value="SBP_bac_5"/>
    <property type="match status" value="1"/>
</dbReference>
<dbReference type="PANTHER" id="PTHR30290:SF9">
    <property type="entry name" value="OLIGOPEPTIDE-BINDING PROTEIN APPA"/>
    <property type="match status" value="1"/>
</dbReference>
<comment type="similarity">
    <text evidence="2">Belongs to the bacterial solute-binding protein 5 family.</text>
</comment>
<evidence type="ECO:0000313" key="7">
    <source>
        <dbReference type="EMBL" id="MYZ47668.1"/>
    </source>
</evidence>
<dbReference type="PIRSF" id="PIRSF002741">
    <property type="entry name" value="MppA"/>
    <property type="match status" value="1"/>
</dbReference>
<name>A0A964T3B3_9HYPH</name>
<keyword evidence="3" id="KW-0813">Transport</keyword>
<dbReference type="SUPFAM" id="SSF53850">
    <property type="entry name" value="Periplasmic binding protein-like II"/>
    <property type="match status" value="1"/>
</dbReference>
<dbReference type="EMBL" id="SPKJ01000019">
    <property type="protein sequence ID" value="MYZ47668.1"/>
    <property type="molecule type" value="Genomic_DNA"/>
</dbReference>
<evidence type="ECO:0000256" key="4">
    <source>
        <dbReference type="ARBA" id="ARBA00022729"/>
    </source>
</evidence>
<feature type="domain" description="Solute-binding protein family 5" evidence="6">
    <location>
        <begin position="68"/>
        <end position="441"/>
    </location>
</feature>
<keyword evidence="8" id="KW-1185">Reference proteome</keyword>
<dbReference type="InterPro" id="IPR000914">
    <property type="entry name" value="SBP_5_dom"/>
</dbReference>
<sequence length="527" mass="58801">MLRQRGLLAAVGLAVSIGLTAPALAVDLTVGATRGTPSIDPHFQSSIVNYEHNINIFEPLVRFNNNNKIEPWLAESWKVVDDTTWEFKIRPNVKWHDGSPLTAEDIAFTYKRAQNVPNSPSPLTNYLRQIKETQVVDDHTLRVITKGPAPTLLNFLVSVLIVSKKHGENATTEDYHTGKAMIGTGPYTFESWSPNDRMVMVRNEDYWGPKPPWDKLTYLGMPNDASRIAAVLSGDIDVALSLPPTDVERLKKDSRVNVYDRPANRLVFMAVDVNPEALDSGKITGPNGEKLTENPLANKKVRQALELSINLDAFVDRVYRGLALATGQYLQEDMFGYIPGLDKWQYDEAKAKQLLEESGWAGKFKLTLATSDSAFRLSIPAVQALAQSWSRIGVPTDVTIMPHPVFLQERNDRKLPIYLASWTNPAGRAEDLYLPILHSRDPKAGFGTLNMARYSNPKVDKLIEEGLTTMDDAKREALFVEAGRIAMDDAVMVPLWMPSEAVATRKGITYDMRADGLNFVQNIKPEK</sequence>
<evidence type="ECO:0000313" key="8">
    <source>
        <dbReference type="Proteomes" id="UP000773614"/>
    </source>
</evidence>
<feature type="chain" id="PRO_5037179040" evidence="5">
    <location>
        <begin position="26"/>
        <end position="527"/>
    </location>
</feature>
<organism evidence="7 8">
    <name type="scientific">Propylenella binzhouense</name>
    <dbReference type="NCBI Taxonomy" id="2555902"/>
    <lineage>
        <taxon>Bacteria</taxon>
        <taxon>Pseudomonadati</taxon>
        <taxon>Pseudomonadota</taxon>
        <taxon>Alphaproteobacteria</taxon>
        <taxon>Hyphomicrobiales</taxon>
        <taxon>Propylenellaceae</taxon>
        <taxon>Propylenella</taxon>
    </lineage>
</organism>
<evidence type="ECO:0000256" key="2">
    <source>
        <dbReference type="ARBA" id="ARBA00005695"/>
    </source>
</evidence>
<dbReference type="GO" id="GO:0043190">
    <property type="term" value="C:ATP-binding cassette (ABC) transporter complex"/>
    <property type="evidence" value="ECO:0007669"/>
    <property type="project" value="InterPro"/>
</dbReference>
<comment type="caution">
    <text evidence="7">The sequence shown here is derived from an EMBL/GenBank/DDBJ whole genome shotgun (WGS) entry which is preliminary data.</text>
</comment>
<dbReference type="GO" id="GO:0015833">
    <property type="term" value="P:peptide transport"/>
    <property type="evidence" value="ECO:0007669"/>
    <property type="project" value="TreeGrafter"/>
</dbReference>
<dbReference type="OrthoDB" id="9803988at2"/>
<dbReference type="GO" id="GO:0030288">
    <property type="term" value="C:outer membrane-bounded periplasmic space"/>
    <property type="evidence" value="ECO:0007669"/>
    <property type="project" value="UniProtKB-ARBA"/>
</dbReference>
<evidence type="ECO:0000259" key="6">
    <source>
        <dbReference type="Pfam" id="PF00496"/>
    </source>
</evidence>
<evidence type="ECO:0000256" key="3">
    <source>
        <dbReference type="ARBA" id="ARBA00022448"/>
    </source>
</evidence>
<dbReference type="GO" id="GO:1904680">
    <property type="term" value="F:peptide transmembrane transporter activity"/>
    <property type="evidence" value="ECO:0007669"/>
    <property type="project" value="TreeGrafter"/>
</dbReference>
<protein>
    <submittedName>
        <fullName evidence="7">ABC transporter substrate-binding protein</fullName>
    </submittedName>
</protein>
<comment type="subcellular location">
    <subcellularLocation>
        <location evidence="1">Periplasm</location>
    </subcellularLocation>
</comment>
<dbReference type="Gene3D" id="3.90.76.10">
    <property type="entry name" value="Dipeptide-binding Protein, Domain 1"/>
    <property type="match status" value="1"/>
</dbReference>
<keyword evidence="4 5" id="KW-0732">Signal</keyword>
<dbReference type="Gene3D" id="3.40.190.10">
    <property type="entry name" value="Periplasmic binding protein-like II"/>
    <property type="match status" value="1"/>
</dbReference>
<evidence type="ECO:0000256" key="5">
    <source>
        <dbReference type="SAM" id="SignalP"/>
    </source>
</evidence>
<dbReference type="CDD" id="cd08498">
    <property type="entry name" value="PBP2_NikA_DppA_OppA_like_2"/>
    <property type="match status" value="1"/>
</dbReference>
<dbReference type="RefSeq" id="WP_161140018.1">
    <property type="nucleotide sequence ID" value="NZ_SPKJ01000019.1"/>
</dbReference>
<dbReference type="AlphaFoldDB" id="A0A964T3B3"/>
<proteinExistence type="inferred from homology"/>
<evidence type="ECO:0000256" key="1">
    <source>
        <dbReference type="ARBA" id="ARBA00004418"/>
    </source>
</evidence>
<dbReference type="InterPro" id="IPR030678">
    <property type="entry name" value="Peptide/Ni-bd"/>
</dbReference>
<dbReference type="Proteomes" id="UP000773614">
    <property type="component" value="Unassembled WGS sequence"/>
</dbReference>
<dbReference type="PANTHER" id="PTHR30290">
    <property type="entry name" value="PERIPLASMIC BINDING COMPONENT OF ABC TRANSPORTER"/>
    <property type="match status" value="1"/>
</dbReference>
<gene>
    <name evidence="7" type="ORF">E4O86_08075</name>
</gene>
<accession>A0A964T3B3</accession>
<dbReference type="InterPro" id="IPR039424">
    <property type="entry name" value="SBP_5"/>
</dbReference>